<protein>
    <submittedName>
        <fullName evidence="3">TLDc domain-containing protein</fullName>
    </submittedName>
</protein>
<name>A0A1I8BQQ2_MELHA</name>
<evidence type="ECO:0000313" key="2">
    <source>
        <dbReference type="Proteomes" id="UP000095281"/>
    </source>
</evidence>
<dbReference type="PROSITE" id="PS51886">
    <property type="entry name" value="TLDC"/>
    <property type="match status" value="1"/>
</dbReference>
<evidence type="ECO:0000313" key="3">
    <source>
        <dbReference type="WBParaSite" id="MhA1_Contig387.frz3.gene20"/>
    </source>
</evidence>
<feature type="domain" description="TLDc" evidence="1">
    <location>
        <begin position="171"/>
        <end position="271"/>
    </location>
</feature>
<dbReference type="Pfam" id="PF07534">
    <property type="entry name" value="TLD"/>
    <property type="match status" value="1"/>
</dbReference>
<evidence type="ECO:0000259" key="1">
    <source>
        <dbReference type="PROSITE" id="PS51886"/>
    </source>
</evidence>
<reference evidence="3" key="1">
    <citation type="submission" date="2016-11" db="UniProtKB">
        <authorList>
            <consortium name="WormBaseParasite"/>
        </authorList>
    </citation>
    <scope>IDENTIFICATION</scope>
</reference>
<dbReference type="Proteomes" id="UP000095281">
    <property type="component" value="Unplaced"/>
</dbReference>
<sequence length="271" mass="30862">MGNQQGNKQSQKHDDSTNLSINNEILNAFQLISDDGNVINLHQFQAKVGEKLSSSLWRNFQKDSETISKEQFEKIAHTLNRSSSSGLIKILMPAKNLIEVCAESANIKLNEKDEIFVNSFAEQMMSKGDDINVINSWIEENCPRLFEPVFDKINRIFFGKQSIILNNLQSVILSPIQLFVLRQSLPTTVFWPKPTSIDSLEDWTLLYSSAKNGLSVNRFEANVFDYRGPTVAIFSLTNNQLYAIAADEEWSRSFVLEYIGCAQIMEMEPMY</sequence>
<dbReference type="AlphaFoldDB" id="A0A1I8BQQ2"/>
<proteinExistence type="predicted"/>
<dbReference type="WBParaSite" id="MhA1_Contig387.frz3.gene20">
    <property type="protein sequence ID" value="MhA1_Contig387.frz3.gene20"/>
    <property type="gene ID" value="MhA1_Contig387.frz3.gene20"/>
</dbReference>
<organism evidence="2 3">
    <name type="scientific">Meloidogyne hapla</name>
    <name type="common">Root-knot nematode worm</name>
    <dbReference type="NCBI Taxonomy" id="6305"/>
    <lineage>
        <taxon>Eukaryota</taxon>
        <taxon>Metazoa</taxon>
        <taxon>Ecdysozoa</taxon>
        <taxon>Nematoda</taxon>
        <taxon>Chromadorea</taxon>
        <taxon>Rhabditida</taxon>
        <taxon>Tylenchina</taxon>
        <taxon>Tylenchomorpha</taxon>
        <taxon>Tylenchoidea</taxon>
        <taxon>Meloidogynidae</taxon>
        <taxon>Meloidogyninae</taxon>
        <taxon>Meloidogyne</taxon>
    </lineage>
</organism>
<dbReference type="InterPro" id="IPR006571">
    <property type="entry name" value="TLDc_dom"/>
</dbReference>
<accession>A0A1I8BQQ2</accession>
<keyword evidence="2" id="KW-1185">Reference proteome</keyword>